<dbReference type="Proteomes" id="UP000622552">
    <property type="component" value="Unassembled WGS sequence"/>
</dbReference>
<proteinExistence type="predicted"/>
<evidence type="ECO:0000256" key="1">
    <source>
        <dbReference type="SAM" id="Phobius"/>
    </source>
</evidence>
<feature type="transmembrane region" description="Helical" evidence="1">
    <location>
        <begin position="365"/>
        <end position="387"/>
    </location>
</feature>
<protein>
    <recommendedName>
        <fullName evidence="4">DUF4153 domain-containing protein</fullName>
    </recommendedName>
</protein>
<name>A0A8J7KUQ8_9ACTN</name>
<comment type="caution">
    <text evidence="2">The sequence shown here is derived from an EMBL/GenBank/DDBJ whole genome shotgun (WGS) entry which is preliminary data.</text>
</comment>
<feature type="transmembrane region" description="Helical" evidence="1">
    <location>
        <begin position="234"/>
        <end position="257"/>
    </location>
</feature>
<keyword evidence="1" id="KW-0812">Transmembrane</keyword>
<feature type="transmembrane region" description="Helical" evidence="1">
    <location>
        <begin position="269"/>
        <end position="286"/>
    </location>
</feature>
<dbReference type="EMBL" id="JADOUF010000001">
    <property type="protein sequence ID" value="MBG6134312.1"/>
    <property type="molecule type" value="Genomic_DNA"/>
</dbReference>
<feature type="transmembrane region" description="Helical" evidence="1">
    <location>
        <begin position="106"/>
        <end position="126"/>
    </location>
</feature>
<organism evidence="2 3">
    <name type="scientific">Longispora fulva</name>
    <dbReference type="NCBI Taxonomy" id="619741"/>
    <lineage>
        <taxon>Bacteria</taxon>
        <taxon>Bacillati</taxon>
        <taxon>Actinomycetota</taxon>
        <taxon>Actinomycetes</taxon>
        <taxon>Micromonosporales</taxon>
        <taxon>Micromonosporaceae</taxon>
        <taxon>Longispora</taxon>
    </lineage>
</organism>
<keyword evidence="1" id="KW-0472">Membrane</keyword>
<sequence length="462" mass="50151">MTSEPTGPDPALEEQISQWRGYVRHHRGISESDVDELEDHLRGTVADLSSAGLRPDEAFLIGVKRLGALDALSREFAREHSGRLWKQLVLGGDQGPAGADRAGNGWLTMLVFAVLAAAAIKVPALFGVHMDSVAGATFYLRNASLLALAPMVAFLGWRRRIGVPVIAVLVACYGAAAVAINSYPFATDTAHTLILAALHLPLVLWFTGGLAYTGADWRTHARWMDFLRFTGEWFIYYVLIALGGGLLTGVTVATFNAIGVNVETFVPQWLLPCGATAAVVVAAWLVEAKQGVIENMAPVLTRVFTPLFAVLLVAFVTAVLVTGHGIQVQRDILILFNVVLVVVLGLVLYSISARDPLARPGFFDWLQLVLIVSALAMDVLVLLAVYGRTADSYGFTPNRVAALGENVVLLGNLAWSAVLLGTFLLRRSPFSRLERWQTTYVPVYLLWTAAVVALFPPLFDYR</sequence>
<dbReference type="AlphaFoldDB" id="A0A8J7KUQ8"/>
<accession>A0A8J7KUQ8</accession>
<keyword evidence="1" id="KW-1133">Transmembrane helix</keyword>
<feature type="transmembrane region" description="Helical" evidence="1">
    <location>
        <begin position="164"/>
        <end position="186"/>
    </location>
</feature>
<reference evidence="2" key="1">
    <citation type="submission" date="2020-11" db="EMBL/GenBank/DDBJ databases">
        <title>Sequencing the genomes of 1000 actinobacteria strains.</title>
        <authorList>
            <person name="Klenk H.-P."/>
        </authorList>
    </citation>
    <scope>NUCLEOTIDE SEQUENCE</scope>
    <source>
        <strain evidence="2">DSM 45356</strain>
    </source>
</reference>
<gene>
    <name evidence="2" type="ORF">IW245_000506</name>
</gene>
<feature type="transmembrane region" description="Helical" evidence="1">
    <location>
        <begin position="438"/>
        <end position="459"/>
    </location>
</feature>
<feature type="transmembrane region" description="Helical" evidence="1">
    <location>
        <begin position="138"/>
        <end position="157"/>
    </location>
</feature>
<dbReference type="RefSeq" id="WP_197001567.1">
    <property type="nucleotide sequence ID" value="NZ_BONS01000033.1"/>
</dbReference>
<feature type="transmembrane region" description="Helical" evidence="1">
    <location>
        <begin position="307"/>
        <end position="326"/>
    </location>
</feature>
<feature type="transmembrane region" description="Helical" evidence="1">
    <location>
        <begin position="192"/>
        <end position="213"/>
    </location>
</feature>
<evidence type="ECO:0000313" key="3">
    <source>
        <dbReference type="Proteomes" id="UP000622552"/>
    </source>
</evidence>
<evidence type="ECO:0008006" key="4">
    <source>
        <dbReference type="Google" id="ProtNLM"/>
    </source>
</evidence>
<keyword evidence="3" id="KW-1185">Reference proteome</keyword>
<feature type="transmembrane region" description="Helical" evidence="1">
    <location>
        <begin position="332"/>
        <end position="353"/>
    </location>
</feature>
<evidence type="ECO:0000313" key="2">
    <source>
        <dbReference type="EMBL" id="MBG6134312.1"/>
    </source>
</evidence>
<feature type="transmembrane region" description="Helical" evidence="1">
    <location>
        <begin position="407"/>
        <end position="426"/>
    </location>
</feature>